<dbReference type="Gene3D" id="3.40.50.1820">
    <property type="entry name" value="alpha/beta hydrolase"/>
    <property type="match status" value="1"/>
</dbReference>
<name>A0ABV8KWZ1_9ACTN</name>
<proteinExistence type="predicted"/>
<evidence type="ECO:0000313" key="3">
    <source>
        <dbReference type="Proteomes" id="UP001595868"/>
    </source>
</evidence>
<comment type="caution">
    <text evidence="2">The sequence shown here is derived from an EMBL/GenBank/DDBJ whole genome shotgun (WGS) entry which is preliminary data.</text>
</comment>
<keyword evidence="2" id="KW-0378">Hydrolase</keyword>
<gene>
    <name evidence="2" type="ORF">ACFOX0_32915</name>
</gene>
<accession>A0ABV8KWZ1</accession>
<protein>
    <submittedName>
        <fullName evidence="2">Dienelactone hydrolase family protein</fullName>
        <ecNumber evidence="2">3.1.-.-</ecNumber>
    </submittedName>
</protein>
<dbReference type="PANTHER" id="PTHR46623">
    <property type="entry name" value="CARBOXYMETHYLENEBUTENOLIDASE-RELATED"/>
    <property type="match status" value="1"/>
</dbReference>
<organism evidence="2 3">
    <name type="scientific">Micromonospora zhanjiangensis</name>
    <dbReference type="NCBI Taxonomy" id="1522057"/>
    <lineage>
        <taxon>Bacteria</taxon>
        <taxon>Bacillati</taxon>
        <taxon>Actinomycetota</taxon>
        <taxon>Actinomycetes</taxon>
        <taxon>Micromonosporales</taxon>
        <taxon>Micromonosporaceae</taxon>
        <taxon>Micromonospora</taxon>
    </lineage>
</organism>
<dbReference type="Pfam" id="PF01738">
    <property type="entry name" value="DLH"/>
    <property type="match status" value="1"/>
</dbReference>
<reference evidence="3" key="1">
    <citation type="journal article" date="2019" name="Int. J. Syst. Evol. Microbiol.">
        <title>The Global Catalogue of Microorganisms (GCM) 10K type strain sequencing project: providing services to taxonomists for standard genome sequencing and annotation.</title>
        <authorList>
            <consortium name="The Broad Institute Genomics Platform"/>
            <consortium name="The Broad Institute Genome Sequencing Center for Infectious Disease"/>
            <person name="Wu L."/>
            <person name="Ma J."/>
        </authorList>
    </citation>
    <scope>NUCLEOTIDE SEQUENCE [LARGE SCALE GENOMIC DNA]</scope>
    <source>
        <strain evidence="3">2902at01</strain>
    </source>
</reference>
<dbReference type="Proteomes" id="UP001595868">
    <property type="component" value="Unassembled WGS sequence"/>
</dbReference>
<dbReference type="InterPro" id="IPR029058">
    <property type="entry name" value="AB_hydrolase_fold"/>
</dbReference>
<keyword evidence="3" id="KW-1185">Reference proteome</keyword>
<dbReference type="RefSeq" id="WP_377553352.1">
    <property type="nucleotide sequence ID" value="NZ_JBHSBN010000053.1"/>
</dbReference>
<evidence type="ECO:0000259" key="1">
    <source>
        <dbReference type="Pfam" id="PF01738"/>
    </source>
</evidence>
<dbReference type="GO" id="GO:0016787">
    <property type="term" value="F:hydrolase activity"/>
    <property type="evidence" value="ECO:0007669"/>
    <property type="project" value="UniProtKB-KW"/>
</dbReference>
<evidence type="ECO:0000313" key="2">
    <source>
        <dbReference type="EMBL" id="MFC4110700.1"/>
    </source>
</evidence>
<dbReference type="InterPro" id="IPR051049">
    <property type="entry name" value="Dienelactone_hydrolase-like"/>
</dbReference>
<dbReference type="PANTHER" id="PTHR46623:SF6">
    <property type="entry name" value="ALPHA_BETA-HYDROLASES SUPERFAMILY PROTEIN"/>
    <property type="match status" value="1"/>
</dbReference>
<sequence>MAEVVLFHHVQGLTDGVRGFADRLRAGGHTVHTPDLFDGERPTTLEEGMALTRRIGDQTLGERAARVVADLPDGLAYAGISYGAALAQRFAQTRPGARGALLYDSCLPISGEWAIGPWPAGVPVQIHGMDADPIFALEGDIDAARELVKTVGPELAELYVYPGDKHLFTDSSLPSYDADATELVVRRSLELLDRLG</sequence>
<dbReference type="SUPFAM" id="SSF53474">
    <property type="entry name" value="alpha/beta-Hydrolases"/>
    <property type="match status" value="1"/>
</dbReference>
<dbReference type="EC" id="3.1.-.-" evidence="2"/>
<dbReference type="EMBL" id="JBHSBN010000053">
    <property type="protein sequence ID" value="MFC4110700.1"/>
    <property type="molecule type" value="Genomic_DNA"/>
</dbReference>
<dbReference type="InterPro" id="IPR002925">
    <property type="entry name" value="Dienelactn_hydro"/>
</dbReference>
<feature type="domain" description="Dienelactone hydrolase" evidence="1">
    <location>
        <begin position="4"/>
        <end position="194"/>
    </location>
</feature>